<evidence type="ECO:0000313" key="8">
    <source>
        <dbReference type="EMBL" id="CAD7637879.1"/>
    </source>
</evidence>
<dbReference type="Gene3D" id="3.30.160.60">
    <property type="entry name" value="Classic Zinc Finger"/>
    <property type="match status" value="2"/>
</dbReference>
<keyword evidence="3 5" id="KW-0863">Zinc-finger</keyword>
<keyword evidence="4" id="KW-0862">Zinc</keyword>
<dbReference type="SMART" id="SM00355">
    <property type="entry name" value="ZnF_C2H2"/>
    <property type="match status" value="12"/>
</dbReference>
<evidence type="ECO:0000256" key="3">
    <source>
        <dbReference type="ARBA" id="ARBA00022771"/>
    </source>
</evidence>
<dbReference type="GO" id="GO:0000978">
    <property type="term" value="F:RNA polymerase II cis-regulatory region sequence-specific DNA binding"/>
    <property type="evidence" value="ECO:0007669"/>
    <property type="project" value="TreeGrafter"/>
</dbReference>
<dbReference type="PANTHER" id="PTHR19818">
    <property type="entry name" value="ZINC FINGER PROTEIN ZIC AND GLI"/>
    <property type="match status" value="1"/>
</dbReference>
<feature type="domain" description="C2H2-type" evidence="7">
    <location>
        <begin position="993"/>
        <end position="1019"/>
    </location>
</feature>
<dbReference type="Proteomes" id="UP000728032">
    <property type="component" value="Unassembled WGS sequence"/>
</dbReference>
<dbReference type="GO" id="GO:0045944">
    <property type="term" value="P:positive regulation of transcription by RNA polymerase II"/>
    <property type="evidence" value="ECO:0007669"/>
    <property type="project" value="UniProtKB-ARBA"/>
</dbReference>
<dbReference type="PANTHER" id="PTHR19818:SF139">
    <property type="entry name" value="PAIR-RULE PROTEIN ODD-PAIRED"/>
    <property type="match status" value="1"/>
</dbReference>
<dbReference type="AlphaFoldDB" id="A0A7R9LA38"/>
<evidence type="ECO:0000256" key="5">
    <source>
        <dbReference type="PROSITE-ProRule" id="PRU00042"/>
    </source>
</evidence>
<dbReference type="InterPro" id="IPR036236">
    <property type="entry name" value="Znf_C2H2_sf"/>
</dbReference>
<keyword evidence="2" id="KW-0677">Repeat</keyword>
<evidence type="ECO:0000256" key="2">
    <source>
        <dbReference type="ARBA" id="ARBA00022737"/>
    </source>
</evidence>
<dbReference type="EMBL" id="OC914972">
    <property type="protein sequence ID" value="CAD7637879.1"/>
    <property type="molecule type" value="Genomic_DNA"/>
</dbReference>
<dbReference type="EMBL" id="CAJPVJ010000147">
    <property type="protein sequence ID" value="CAG2161468.1"/>
    <property type="molecule type" value="Genomic_DNA"/>
</dbReference>
<feature type="compositionally biased region" description="Polar residues" evidence="6">
    <location>
        <begin position="54"/>
        <end position="65"/>
    </location>
</feature>
<feature type="domain" description="C2H2-type" evidence="7">
    <location>
        <begin position="772"/>
        <end position="796"/>
    </location>
</feature>
<feature type="compositionally biased region" description="Basic and acidic residues" evidence="6">
    <location>
        <begin position="44"/>
        <end position="53"/>
    </location>
</feature>
<dbReference type="SUPFAM" id="SSF57667">
    <property type="entry name" value="beta-beta-alpha zinc fingers"/>
    <property type="match status" value="1"/>
</dbReference>
<dbReference type="PROSITE" id="PS50157">
    <property type="entry name" value="ZINC_FINGER_C2H2_2"/>
    <property type="match status" value="4"/>
</dbReference>
<proteinExistence type="predicted"/>
<reference evidence="8" key="1">
    <citation type="submission" date="2020-11" db="EMBL/GenBank/DDBJ databases">
        <authorList>
            <person name="Tran Van P."/>
        </authorList>
    </citation>
    <scope>NUCLEOTIDE SEQUENCE</scope>
</reference>
<dbReference type="OrthoDB" id="6507841at2759"/>
<feature type="domain" description="C2H2-type" evidence="7">
    <location>
        <begin position="78"/>
        <end position="108"/>
    </location>
</feature>
<protein>
    <recommendedName>
        <fullName evidence="7">C2H2-type domain-containing protein</fullName>
    </recommendedName>
</protein>
<dbReference type="PROSITE" id="PS00028">
    <property type="entry name" value="ZINC_FINGER_C2H2_1"/>
    <property type="match status" value="4"/>
</dbReference>
<evidence type="ECO:0000313" key="9">
    <source>
        <dbReference type="Proteomes" id="UP000728032"/>
    </source>
</evidence>
<dbReference type="GO" id="GO:0000981">
    <property type="term" value="F:DNA-binding transcription factor activity, RNA polymerase II-specific"/>
    <property type="evidence" value="ECO:0007669"/>
    <property type="project" value="TreeGrafter"/>
</dbReference>
<organism evidence="8">
    <name type="scientific">Oppiella nova</name>
    <dbReference type="NCBI Taxonomy" id="334625"/>
    <lineage>
        <taxon>Eukaryota</taxon>
        <taxon>Metazoa</taxon>
        <taxon>Ecdysozoa</taxon>
        <taxon>Arthropoda</taxon>
        <taxon>Chelicerata</taxon>
        <taxon>Arachnida</taxon>
        <taxon>Acari</taxon>
        <taxon>Acariformes</taxon>
        <taxon>Sarcoptiformes</taxon>
        <taxon>Oribatida</taxon>
        <taxon>Brachypylina</taxon>
        <taxon>Oppioidea</taxon>
        <taxon>Oppiidae</taxon>
        <taxon>Oppiella</taxon>
    </lineage>
</organism>
<name>A0A7R9LA38_9ACAR</name>
<evidence type="ECO:0000256" key="6">
    <source>
        <dbReference type="SAM" id="MobiDB-lite"/>
    </source>
</evidence>
<feature type="region of interest" description="Disordered" evidence="6">
    <location>
        <begin position="41"/>
        <end position="65"/>
    </location>
</feature>
<feature type="domain" description="C2H2-type" evidence="7">
    <location>
        <begin position="369"/>
        <end position="393"/>
    </location>
</feature>
<keyword evidence="9" id="KW-1185">Reference proteome</keyword>
<evidence type="ECO:0000256" key="1">
    <source>
        <dbReference type="ARBA" id="ARBA00022723"/>
    </source>
</evidence>
<dbReference type="InterPro" id="IPR013087">
    <property type="entry name" value="Znf_C2H2_type"/>
</dbReference>
<gene>
    <name evidence="8" type="ORF">ONB1V03_LOCUS1075</name>
</gene>
<keyword evidence="1" id="KW-0479">Metal-binding</keyword>
<accession>A0A7R9LA38</accession>
<dbReference type="GO" id="GO:0005634">
    <property type="term" value="C:nucleus"/>
    <property type="evidence" value="ECO:0007669"/>
    <property type="project" value="UniProtKB-ARBA"/>
</dbReference>
<dbReference type="InterPro" id="IPR050329">
    <property type="entry name" value="GLI_C2H2-zinc-finger"/>
</dbReference>
<evidence type="ECO:0000256" key="4">
    <source>
        <dbReference type="ARBA" id="ARBA00022833"/>
    </source>
</evidence>
<evidence type="ECO:0000259" key="7">
    <source>
        <dbReference type="PROSITE" id="PS50157"/>
    </source>
</evidence>
<sequence>MSENWEQMYGKDISREVFVCKHNECKYESIDENEVQIHCRHHSHPDTPQDIKTESGSTGSEDQMVDNSSVVVKKTGKYVCEVIGCHKQFSYLKCFESHKRNEHSTQGTKNMTPNKDQNLKNNDNMWELYVECRPIDGTDRLFCKWPDCHFGSNLRVVLKQHVINSHLTQKRIRSRPKIHNEYEYWDKILFDRKGVRFSDEPKAPVPTKVVNTSLSSKTVAKPAVLTKSSSVTCVPKLPKLKAVSPLKSPLKPLFTIKPLPNSKSVSIVKPISPPKPLTIPKLKLQIKPKPKIESKVLETNHINIDKNKRDVLLSCKGLASMTRVAQYFHKRIINGEKIYWCQWNGCSFKTKKSQKIAEHINLSHIGVDFKCNKPNCNKVFKNPHSYREHQKNHICGFGSFGYGSKGVIGVCRNENLFKYRERVIIKGKKYYRCKCCYAITKYFTGMKRHIHSQHICPFRMNLHLTRHQTPMAIKQEIMELDIHICPFRMNLHLTRHQTPMAIKQEIMELDIDFDLFNNQRFICCLKCNEFFESKEELRKHEIMLCRFRNEVINENLTNEMPNELSFANVCQTNEDFKPMPQKNRLKLSEQIRQNVNAINESIAKNLSLNNQMVRYNDQNQESLEDYIYLKEFENTVYYKCKYDEDCRFSTKLKDKINEHILDKHLQNGFSNGGQYPNDCFDNSEQSSIFEPKIKVEPIDYDDNEGMLSMDIKPSTSGLQSGQNNSSIEKYIEIKCIDGDPNYFCVYNTLKCKYYTKEYSDIKSHIKESHVLYECDVENCGKEFKNPMALTAHKANHICGFGIKGRKSSGVCSLDNIKKYCDEKVINNRLVFACKWLNCRFVSKTRNNVLSHSHHKHICPNRMLANGNQNKPTPVVNNSKPKTLIIRTASPSVRLSIDDSVYDSSSSQGSGRQEGLEVLGTFGTQESLDNFVKYSEEVMIENKTVFVCLYPKCSVTPRNRSYSPLITDKYNSYVTDFKHNMIRHIRRHCNDKPFVCGVNGCEKRFSCSSQYKNHQSSHSNVFRGQ</sequence>
<dbReference type="GO" id="GO:0008270">
    <property type="term" value="F:zinc ion binding"/>
    <property type="evidence" value="ECO:0007669"/>
    <property type="project" value="UniProtKB-KW"/>
</dbReference>